<organism evidence="1 2">
    <name type="scientific">Allocatelliglobosispora scoriae</name>
    <dbReference type="NCBI Taxonomy" id="643052"/>
    <lineage>
        <taxon>Bacteria</taxon>
        <taxon>Bacillati</taxon>
        <taxon>Actinomycetota</taxon>
        <taxon>Actinomycetes</taxon>
        <taxon>Micromonosporales</taxon>
        <taxon>Micromonosporaceae</taxon>
        <taxon>Allocatelliglobosispora</taxon>
    </lineage>
</organism>
<accession>A0A841C484</accession>
<evidence type="ECO:0000313" key="1">
    <source>
        <dbReference type="EMBL" id="MBB5874588.1"/>
    </source>
</evidence>
<dbReference type="AlphaFoldDB" id="A0A841C484"/>
<keyword evidence="2" id="KW-1185">Reference proteome</keyword>
<proteinExistence type="predicted"/>
<name>A0A841C484_9ACTN</name>
<comment type="caution">
    <text evidence="1">The sequence shown here is derived from an EMBL/GenBank/DDBJ whole genome shotgun (WGS) entry which is preliminary data.</text>
</comment>
<sequence>MMSQSVIDRQRSSPLPVATDVLRVVTDEVEQLAPVLEPSVVGGHVVSSRSTDGPR</sequence>
<dbReference type="EMBL" id="JACHMN010000003">
    <property type="protein sequence ID" value="MBB5874588.1"/>
    <property type="molecule type" value="Genomic_DNA"/>
</dbReference>
<evidence type="ECO:0000313" key="2">
    <source>
        <dbReference type="Proteomes" id="UP000587527"/>
    </source>
</evidence>
<gene>
    <name evidence="1" type="ORF">F4553_008022</name>
</gene>
<dbReference type="Proteomes" id="UP000587527">
    <property type="component" value="Unassembled WGS sequence"/>
</dbReference>
<reference evidence="1 2" key="1">
    <citation type="submission" date="2020-08" db="EMBL/GenBank/DDBJ databases">
        <title>Sequencing the genomes of 1000 actinobacteria strains.</title>
        <authorList>
            <person name="Klenk H.-P."/>
        </authorList>
    </citation>
    <scope>NUCLEOTIDE SEQUENCE [LARGE SCALE GENOMIC DNA]</scope>
    <source>
        <strain evidence="1 2">DSM 45362</strain>
    </source>
</reference>
<protein>
    <submittedName>
        <fullName evidence="1">Uncharacterized protein</fullName>
    </submittedName>
</protein>